<dbReference type="FunFam" id="6.10.250.3420:FF:000001">
    <property type="entry name" value="Hsc70-interacting protein-like protein"/>
    <property type="match status" value="1"/>
</dbReference>
<evidence type="ECO:0000259" key="12">
    <source>
        <dbReference type="PROSITE" id="PS51352"/>
    </source>
</evidence>
<dbReference type="GO" id="GO:0006950">
    <property type="term" value="P:response to stress"/>
    <property type="evidence" value="ECO:0007669"/>
    <property type="project" value="UniProtKB-ARBA"/>
</dbReference>
<keyword evidence="14" id="KW-1185">Reference proteome</keyword>
<evidence type="ECO:0000256" key="6">
    <source>
        <dbReference type="ARBA" id="ARBA00023157"/>
    </source>
</evidence>
<feature type="compositionally biased region" description="Basic and acidic residues" evidence="10">
    <location>
        <begin position="640"/>
        <end position="665"/>
    </location>
</feature>
<protein>
    <recommendedName>
        <fullName evidence="8">TPR repeat-containing thioredoxin TDX</fullName>
    </recommendedName>
    <alternativeName>
        <fullName evidence="9">Tetratricoredoxin</fullName>
    </alternativeName>
</protein>
<evidence type="ECO:0000256" key="7">
    <source>
        <dbReference type="ARBA" id="ARBA00023284"/>
    </source>
</evidence>
<dbReference type="InterPro" id="IPR011990">
    <property type="entry name" value="TPR-like_helical_dom_sf"/>
</dbReference>
<dbReference type="AlphaFoldDB" id="A0A498JL37"/>
<dbReference type="FunFam" id="1.25.40.10:FF:000112">
    <property type="entry name" value="FAM10 family protein"/>
    <property type="match status" value="1"/>
</dbReference>
<comment type="caution">
    <text evidence="13">The sequence shown here is derived from an EMBL/GenBank/DDBJ whole genome shotgun (WGS) entry which is preliminary data.</text>
</comment>
<dbReference type="EMBL" id="RDQH01000332">
    <property type="protein sequence ID" value="RXH96649.1"/>
    <property type="molecule type" value="Genomic_DNA"/>
</dbReference>
<dbReference type="InterPro" id="IPR010399">
    <property type="entry name" value="Tify_dom"/>
</dbReference>
<dbReference type="GO" id="GO:0000118">
    <property type="term" value="C:histone deacetylase complex"/>
    <property type="evidence" value="ECO:0007669"/>
    <property type="project" value="UniProtKB-ARBA"/>
</dbReference>
<accession>A0A498JL37</accession>
<dbReference type="InterPro" id="IPR017937">
    <property type="entry name" value="Thioredoxin_CS"/>
</dbReference>
<dbReference type="STRING" id="3750.A0A498JL37"/>
<dbReference type="GO" id="GO:0030544">
    <property type="term" value="F:Hsp70 protein binding"/>
    <property type="evidence" value="ECO:0007669"/>
    <property type="project" value="TreeGrafter"/>
</dbReference>
<evidence type="ECO:0000256" key="1">
    <source>
        <dbReference type="ARBA" id="ARBA00008987"/>
    </source>
</evidence>
<evidence type="ECO:0000259" key="11">
    <source>
        <dbReference type="PROSITE" id="PS51320"/>
    </source>
</evidence>
<dbReference type="FunFam" id="3.40.30.10:FF:000240">
    <property type="entry name" value="TPR repeat-containing thioredoxin TDX"/>
    <property type="match status" value="1"/>
</dbReference>
<feature type="domain" description="Thioredoxin" evidence="12">
    <location>
        <begin position="655"/>
        <end position="781"/>
    </location>
</feature>
<evidence type="ECO:0000256" key="5">
    <source>
        <dbReference type="ARBA" id="ARBA00022982"/>
    </source>
</evidence>
<dbReference type="SMART" id="SM00028">
    <property type="entry name" value="TPR"/>
    <property type="match status" value="2"/>
</dbReference>
<dbReference type="GO" id="GO:0046983">
    <property type="term" value="F:protein dimerization activity"/>
    <property type="evidence" value="ECO:0007669"/>
    <property type="project" value="InterPro"/>
</dbReference>
<dbReference type="Pfam" id="PF06200">
    <property type="entry name" value="tify"/>
    <property type="match status" value="1"/>
</dbReference>
<keyword evidence="6" id="KW-1015">Disulfide bond</keyword>
<dbReference type="PANTHER" id="PTHR45883">
    <property type="entry name" value="HSC70-INTERACTING PROTEIN"/>
    <property type="match status" value="1"/>
</dbReference>
<dbReference type="PROSITE" id="PS00194">
    <property type="entry name" value="THIOREDOXIN_1"/>
    <property type="match status" value="1"/>
</dbReference>
<dbReference type="Proteomes" id="UP000290289">
    <property type="component" value="Chromosome 6"/>
</dbReference>
<organism evidence="13 14">
    <name type="scientific">Malus domestica</name>
    <name type="common">Apple</name>
    <name type="synonym">Pyrus malus</name>
    <dbReference type="NCBI Taxonomy" id="3750"/>
    <lineage>
        <taxon>Eukaryota</taxon>
        <taxon>Viridiplantae</taxon>
        <taxon>Streptophyta</taxon>
        <taxon>Embryophyta</taxon>
        <taxon>Tracheophyta</taxon>
        <taxon>Spermatophyta</taxon>
        <taxon>Magnoliopsida</taxon>
        <taxon>eudicotyledons</taxon>
        <taxon>Gunneridae</taxon>
        <taxon>Pentapetalae</taxon>
        <taxon>rosids</taxon>
        <taxon>fabids</taxon>
        <taxon>Rosales</taxon>
        <taxon>Rosaceae</taxon>
        <taxon>Amygdaloideae</taxon>
        <taxon>Maleae</taxon>
        <taxon>Malus</taxon>
    </lineage>
</organism>
<evidence type="ECO:0000256" key="2">
    <source>
        <dbReference type="ARBA" id="ARBA00022448"/>
    </source>
</evidence>
<feature type="region of interest" description="Disordered" evidence="10">
    <location>
        <begin position="360"/>
        <end position="393"/>
    </location>
</feature>
<evidence type="ECO:0000256" key="9">
    <source>
        <dbReference type="ARBA" id="ARBA00076793"/>
    </source>
</evidence>
<evidence type="ECO:0000256" key="3">
    <source>
        <dbReference type="ARBA" id="ARBA00022737"/>
    </source>
</evidence>
<dbReference type="Pfam" id="PF09425">
    <property type="entry name" value="Jas_motif"/>
    <property type="match status" value="1"/>
</dbReference>
<dbReference type="GO" id="GO:0016667">
    <property type="term" value="F:oxidoreductase activity, acting on a sulfur group of donors"/>
    <property type="evidence" value="ECO:0007669"/>
    <property type="project" value="UniProtKB-ARBA"/>
</dbReference>
<dbReference type="CDD" id="cd02947">
    <property type="entry name" value="TRX_family"/>
    <property type="match status" value="1"/>
</dbReference>
<keyword evidence="4" id="KW-0802">TPR repeat</keyword>
<feature type="region of interest" description="Disordered" evidence="10">
    <location>
        <begin position="444"/>
        <end position="469"/>
    </location>
</feature>
<dbReference type="InterPro" id="IPR018467">
    <property type="entry name" value="CCT_CS"/>
</dbReference>
<reference evidence="13 14" key="1">
    <citation type="submission" date="2018-10" db="EMBL/GenBank/DDBJ databases">
        <title>A high-quality apple genome assembly.</title>
        <authorList>
            <person name="Hu J."/>
        </authorList>
    </citation>
    <scope>NUCLEOTIDE SEQUENCE [LARGE SCALE GENOMIC DNA]</scope>
    <source>
        <strain evidence="14">cv. HFTH1</strain>
        <tissue evidence="13">Young leaf</tissue>
    </source>
</reference>
<feature type="compositionally biased region" description="Basic and acidic residues" evidence="10">
    <location>
        <begin position="17"/>
        <end position="26"/>
    </location>
</feature>
<dbReference type="Gene3D" id="1.25.40.10">
    <property type="entry name" value="Tetratricopeptide repeat domain"/>
    <property type="match status" value="1"/>
</dbReference>
<gene>
    <name evidence="13" type="ORF">DVH24_009153</name>
</gene>
<feature type="compositionally biased region" description="Basic and acidic residues" evidence="10">
    <location>
        <begin position="451"/>
        <end position="469"/>
    </location>
</feature>
<keyword evidence="5" id="KW-0249">Electron transport</keyword>
<dbReference type="PROSITE" id="PS51352">
    <property type="entry name" value="THIOREDOXIN_2"/>
    <property type="match status" value="1"/>
</dbReference>
<evidence type="ECO:0000256" key="4">
    <source>
        <dbReference type="ARBA" id="ARBA00022803"/>
    </source>
</evidence>
<dbReference type="Pfam" id="PF00085">
    <property type="entry name" value="Thioredoxin"/>
    <property type="match status" value="1"/>
</dbReference>
<dbReference type="PANTHER" id="PTHR45883:SF7">
    <property type="entry name" value="TPR REPEAT-CONTAINING THIOREDOXIN TDX"/>
    <property type="match status" value="1"/>
</dbReference>
<evidence type="ECO:0000313" key="14">
    <source>
        <dbReference type="Proteomes" id="UP000290289"/>
    </source>
</evidence>
<dbReference type="SMART" id="SM00979">
    <property type="entry name" value="TIFY"/>
    <property type="match status" value="1"/>
</dbReference>
<evidence type="ECO:0000256" key="8">
    <source>
        <dbReference type="ARBA" id="ARBA00074081"/>
    </source>
</evidence>
<dbReference type="InterPro" id="IPR036249">
    <property type="entry name" value="Thioredoxin-like_sf"/>
</dbReference>
<dbReference type="PROSITE" id="PS51320">
    <property type="entry name" value="TIFY"/>
    <property type="match status" value="1"/>
</dbReference>
<dbReference type="InterPro" id="IPR019734">
    <property type="entry name" value="TPR_rpt"/>
</dbReference>
<proteinExistence type="inferred from homology"/>
<comment type="similarity">
    <text evidence="1">Belongs to the thioredoxin family.</text>
</comment>
<feature type="region of interest" description="Disordered" evidence="10">
    <location>
        <begin position="1"/>
        <end position="32"/>
    </location>
</feature>
<keyword evidence="7" id="KW-0676">Redox-active center</keyword>
<evidence type="ECO:0000256" key="10">
    <source>
        <dbReference type="SAM" id="MobiDB-lite"/>
    </source>
</evidence>
<dbReference type="Gene3D" id="6.10.250.3420">
    <property type="match status" value="1"/>
</dbReference>
<keyword evidence="3" id="KW-0677">Repeat</keyword>
<feature type="domain" description="Tify" evidence="11">
    <location>
        <begin position="197"/>
        <end position="232"/>
    </location>
</feature>
<keyword evidence="2" id="KW-0813">Transport</keyword>
<dbReference type="SUPFAM" id="SSF52833">
    <property type="entry name" value="Thioredoxin-like"/>
    <property type="match status" value="1"/>
</dbReference>
<dbReference type="InterPro" id="IPR034649">
    <property type="entry name" value="Hip_N"/>
</dbReference>
<feature type="compositionally biased region" description="Polar residues" evidence="10">
    <location>
        <begin position="360"/>
        <end position="385"/>
    </location>
</feature>
<dbReference type="SUPFAM" id="SSF48452">
    <property type="entry name" value="TPR-like"/>
    <property type="match status" value="1"/>
</dbReference>
<dbReference type="Gene3D" id="3.40.30.10">
    <property type="entry name" value="Glutaredoxin"/>
    <property type="match status" value="1"/>
</dbReference>
<dbReference type="InterPro" id="IPR013766">
    <property type="entry name" value="Thioredoxin_domain"/>
</dbReference>
<name>A0A498JL37_MALDO</name>
<dbReference type="CDD" id="cd14438">
    <property type="entry name" value="Hip_N"/>
    <property type="match status" value="1"/>
</dbReference>
<feature type="region of interest" description="Disordered" evidence="10">
    <location>
        <begin position="640"/>
        <end position="666"/>
    </location>
</feature>
<dbReference type="Pfam" id="PF18253">
    <property type="entry name" value="HipN"/>
    <property type="match status" value="1"/>
</dbReference>
<sequence length="783" mass="84708">MERDFLGLSSNSGGATLKEEPNKETKNSAVPRSSGMLWSFSNKVSAPPQFLSFKAPQEDGPRKTAHDNSSVFMTISTADAFHSSQKSFSGGIQKNFVFDKQAGNHCATTVYPMPQFDARSVHQSQDVKIYPVVSQHNQRIPITLSSPVLQSQAPVGHTGSTIKLQPLGGVPVLAPVSALPSTTSVVGTTDLRNASNSSGAPAQLTIFYAGSVNVYNDISSEKAQAIMLLAGNGSSPTHCKATSVTQVHAPIPRPSLGGDCFFRNQSHITSSVSALPSPLSETSYASSNSGGAFNSTNEIAIVKPVGTSASPVDRSEPSTVVSSVGSPVTNLIPAVPVPQSRKASLARFFEKRKERMMSTVPYSVSKKSPDCSTPGSEGVSFSLNSSKRDTERERTMDAAKVGELKEFISECKSNPSIIHTPSLAFFKSYLQSLGARIPPVPEMDKDDGDMSDTKQHFDVKREPSGDNDDHIVESDIELDVTDVVEPDNDPPQKMGDPSIEVTEEVQDAAQIEKSKAIDAISEGMASACCKLDEAIDHITEAIVLNPASAILKATRASFFVKLNKPNAAIRDANAALEINPDSAKGYKIRGMARAMLGQWEEAASDLHVASKLDHDEEIGSVLKKVEPNVHKIEEHRRKYERLRKERESKRAEQERKRRAEAREQDASSALKDGEVIGIHSARELETKLNAASKTSRLAILYFTATWCGPCRFISPLYTSLAGKYKKVVFLKVDIDEARDVAANWNISSVPAFFFVKNGKEVDKMVGADKTALERKIAQHAGST</sequence>
<evidence type="ECO:0000313" key="13">
    <source>
        <dbReference type="EMBL" id="RXH96649.1"/>
    </source>
</evidence>